<protein>
    <submittedName>
        <fullName evidence="1">Uncharacterized protein</fullName>
    </submittedName>
</protein>
<dbReference type="EMBL" id="CH476631">
    <property type="protein sequence ID" value="EDN92765.1"/>
    <property type="molecule type" value="Genomic_DNA"/>
</dbReference>
<gene>
    <name evidence="1" type="ORF">SS1G_08629</name>
</gene>
<dbReference type="RefSeq" id="XP_001590888.1">
    <property type="nucleotide sequence ID" value="XM_001590838.1"/>
</dbReference>
<reference evidence="2" key="1">
    <citation type="journal article" date="2011" name="PLoS Genet.">
        <title>Genomic analysis of the necrotrophic fungal pathogens Sclerotinia sclerotiorum and Botrytis cinerea.</title>
        <authorList>
            <person name="Amselem J."/>
            <person name="Cuomo C.A."/>
            <person name="van Kan J.A."/>
            <person name="Viaud M."/>
            <person name="Benito E.P."/>
            <person name="Couloux A."/>
            <person name="Coutinho P.M."/>
            <person name="de Vries R.P."/>
            <person name="Dyer P.S."/>
            <person name="Fillinger S."/>
            <person name="Fournier E."/>
            <person name="Gout L."/>
            <person name="Hahn M."/>
            <person name="Kohn L."/>
            <person name="Lapalu N."/>
            <person name="Plummer K.M."/>
            <person name="Pradier J.M."/>
            <person name="Quevillon E."/>
            <person name="Sharon A."/>
            <person name="Simon A."/>
            <person name="ten Have A."/>
            <person name="Tudzynski B."/>
            <person name="Tudzynski P."/>
            <person name="Wincker P."/>
            <person name="Andrew M."/>
            <person name="Anthouard V."/>
            <person name="Beever R.E."/>
            <person name="Beffa R."/>
            <person name="Benoit I."/>
            <person name="Bouzid O."/>
            <person name="Brault B."/>
            <person name="Chen Z."/>
            <person name="Choquer M."/>
            <person name="Collemare J."/>
            <person name="Cotton P."/>
            <person name="Danchin E.G."/>
            <person name="Da Silva C."/>
            <person name="Gautier A."/>
            <person name="Giraud C."/>
            <person name="Giraud T."/>
            <person name="Gonzalez C."/>
            <person name="Grossetete S."/>
            <person name="Guldener U."/>
            <person name="Henrissat B."/>
            <person name="Howlett B.J."/>
            <person name="Kodira C."/>
            <person name="Kretschmer M."/>
            <person name="Lappartient A."/>
            <person name="Leroch M."/>
            <person name="Levis C."/>
            <person name="Mauceli E."/>
            <person name="Neuveglise C."/>
            <person name="Oeser B."/>
            <person name="Pearson M."/>
            <person name="Poulain J."/>
            <person name="Poussereau N."/>
            <person name="Quesneville H."/>
            <person name="Rascle C."/>
            <person name="Schumacher J."/>
            <person name="Segurens B."/>
            <person name="Sexton A."/>
            <person name="Silva E."/>
            <person name="Sirven C."/>
            <person name="Soanes D.M."/>
            <person name="Talbot N.J."/>
            <person name="Templeton M."/>
            <person name="Yandava C."/>
            <person name="Yarden O."/>
            <person name="Zeng Q."/>
            <person name="Rollins J.A."/>
            <person name="Lebrun M.H."/>
            <person name="Dickman M."/>
        </authorList>
    </citation>
    <scope>NUCLEOTIDE SEQUENCE [LARGE SCALE GENOMIC DNA]</scope>
    <source>
        <strain evidence="2">ATCC 18683 / 1980 / Ss-1</strain>
    </source>
</reference>
<organism evidence="1 2">
    <name type="scientific">Sclerotinia sclerotiorum (strain ATCC 18683 / 1980 / Ss-1)</name>
    <name type="common">White mold</name>
    <name type="synonym">Whetzelinia sclerotiorum</name>
    <dbReference type="NCBI Taxonomy" id="665079"/>
    <lineage>
        <taxon>Eukaryota</taxon>
        <taxon>Fungi</taxon>
        <taxon>Dikarya</taxon>
        <taxon>Ascomycota</taxon>
        <taxon>Pezizomycotina</taxon>
        <taxon>Leotiomycetes</taxon>
        <taxon>Helotiales</taxon>
        <taxon>Sclerotiniaceae</taxon>
        <taxon>Sclerotinia</taxon>
    </lineage>
</organism>
<dbReference type="HOGENOM" id="CLU_3335874_0_0_1"/>
<accession>A7ETH3</accession>
<keyword evidence="2" id="KW-1185">Reference proteome</keyword>
<evidence type="ECO:0000313" key="1">
    <source>
        <dbReference type="EMBL" id="EDN92765.1"/>
    </source>
</evidence>
<dbReference type="Proteomes" id="UP000001312">
    <property type="component" value="Unassembled WGS sequence"/>
</dbReference>
<evidence type="ECO:0000313" key="2">
    <source>
        <dbReference type="Proteomes" id="UP000001312"/>
    </source>
</evidence>
<dbReference type="AlphaFoldDB" id="A7ETH3"/>
<proteinExistence type="predicted"/>
<dbReference type="InParanoid" id="A7ETH3"/>
<name>A7ETH3_SCLS1</name>
<dbReference type="GeneID" id="5486536"/>
<sequence length="38" mass="4344">MAGAPSKSRELGRMLMKMKTMMARQLRNYDDKLVVGKT</sequence>
<dbReference type="KEGG" id="ssl:SS1G_08629"/>